<evidence type="ECO:0000313" key="2">
    <source>
        <dbReference type="Proteomes" id="UP000249661"/>
    </source>
</evidence>
<gene>
    <name evidence="1" type="ORF">BO66DRAFT_468039</name>
</gene>
<dbReference type="Proteomes" id="UP000249661">
    <property type="component" value="Unassembled WGS sequence"/>
</dbReference>
<dbReference type="EMBL" id="KZ824936">
    <property type="protein sequence ID" value="RAH74182.1"/>
    <property type="molecule type" value="Genomic_DNA"/>
</dbReference>
<evidence type="ECO:0000313" key="1">
    <source>
        <dbReference type="EMBL" id="RAH74182.1"/>
    </source>
</evidence>
<protein>
    <submittedName>
        <fullName evidence="1">Uncharacterized protein</fullName>
    </submittedName>
</protein>
<proteinExistence type="predicted"/>
<keyword evidence="2" id="KW-1185">Reference proteome</keyword>
<name>A0ACD1HKI4_9EURO</name>
<organism evidence="1 2">
    <name type="scientific">Aspergillus aculeatinus CBS 121060</name>
    <dbReference type="NCBI Taxonomy" id="1448322"/>
    <lineage>
        <taxon>Eukaryota</taxon>
        <taxon>Fungi</taxon>
        <taxon>Dikarya</taxon>
        <taxon>Ascomycota</taxon>
        <taxon>Pezizomycotina</taxon>
        <taxon>Eurotiomycetes</taxon>
        <taxon>Eurotiomycetidae</taxon>
        <taxon>Eurotiales</taxon>
        <taxon>Aspergillaceae</taxon>
        <taxon>Aspergillus</taxon>
        <taxon>Aspergillus subgen. Circumdati</taxon>
    </lineage>
</organism>
<sequence>MVPSPHQKHPLKQLHHLFMQHTLQKNPATTSVMTTRGAPKPEGLFGLTLSEARLIILGQMCCDSTGKLDCEKIAVRGGYKNAASAMTVYRNAKRRLAELSADPPEDSADGANNATAATPLKTPTKRKRGKAANATPDDMLATPSGTVEAEAAVTPKPKRVRKTPAKNAAAPKVVISKIEEGDSDGEASMQLESSPLAQASAQHDEGGDLYKRIKEEQSTLADIEEETMADILKEHITASDEERVMAPIDVAAEMEAMESVTVPVKTEE</sequence>
<accession>A0ACD1HKI4</accession>
<reference evidence="1" key="1">
    <citation type="submission" date="2018-02" db="EMBL/GenBank/DDBJ databases">
        <title>The genomes of Aspergillus section Nigri reveals drivers in fungal speciation.</title>
        <authorList>
            <consortium name="DOE Joint Genome Institute"/>
            <person name="Vesth T.C."/>
            <person name="Nybo J."/>
            <person name="Theobald S."/>
            <person name="Brandl J."/>
            <person name="Frisvad J.C."/>
            <person name="Nielsen K.F."/>
            <person name="Lyhne E.K."/>
            <person name="Kogle M.E."/>
            <person name="Kuo A."/>
            <person name="Riley R."/>
            <person name="Clum A."/>
            <person name="Nolan M."/>
            <person name="Lipzen A."/>
            <person name="Salamov A."/>
            <person name="Henrissat B."/>
            <person name="Wiebenga A."/>
            <person name="De vries R.P."/>
            <person name="Grigoriev I.V."/>
            <person name="Mortensen U.H."/>
            <person name="Andersen M.R."/>
            <person name="Baker S.E."/>
        </authorList>
    </citation>
    <scope>NUCLEOTIDE SEQUENCE</scope>
    <source>
        <strain evidence="1">CBS 121060</strain>
    </source>
</reference>